<dbReference type="NCBIfam" id="TIGR02595">
    <property type="entry name" value="PEP_CTERM"/>
    <property type="match status" value="1"/>
</dbReference>
<dbReference type="RefSeq" id="WP_407328147.1">
    <property type="nucleotide sequence ID" value="NZ_CP136865.1"/>
</dbReference>
<dbReference type="InterPro" id="IPR013424">
    <property type="entry name" value="Ice-binding_C"/>
</dbReference>
<dbReference type="EMBL" id="CP136865">
    <property type="protein sequence ID" value="WOJ97355.1"/>
    <property type="molecule type" value="Genomic_DNA"/>
</dbReference>
<keyword evidence="3" id="KW-1185">Reference proteome</keyword>
<reference evidence="2 3" key="1">
    <citation type="submission" date="2023-10" db="EMBL/GenBank/DDBJ databases">
        <title>Two novel species belonging to the OM43/NOR5 clade.</title>
        <authorList>
            <person name="Park M."/>
        </authorList>
    </citation>
    <scope>NUCLEOTIDE SEQUENCE [LARGE SCALE GENOMIC DNA]</scope>
    <source>
        <strain evidence="2 3">IMCC45268</strain>
    </source>
</reference>
<accession>A0ABZ0IE15</accession>
<keyword evidence="1" id="KW-0732">Signal</keyword>
<sequence length="217" mass="23326">MRYSKLIAGLTLTACSSFASAGLVIESINVKMATTPYSVDDESTFSEAKSAFDTGTQYCDKDLEAFTGINSQTTCGGSNGGYGALYTITGSLSGSAEFQFGMDWGRGGFIRADFDDAPVSLINDDIWWAKNWNKSNEILTYSFSDVGSFSLTLLGFEGCCDGINSAQYRTFETGQIAAFNDAPAEWQALEVNAVPVPGSLPLMAIGALLVLRRRQQK</sequence>
<evidence type="ECO:0000313" key="2">
    <source>
        <dbReference type="EMBL" id="WOJ97355.1"/>
    </source>
</evidence>
<organism evidence="2 3">
    <name type="scientific">Congregibacter brevis</name>
    <dbReference type="NCBI Taxonomy" id="3081201"/>
    <lineage>
        <taxon>Bacteria</taxon>
        <taxon>Pseudomonadati</taxon>
        <taxon>Pseudomonadota</taxon>
        <taxon>Gammaproteobacteria</taxon>
        <taxon>Cellvibrionales</taxon>
        <taxon>Halieaceae</taxon>
        <taxon>Congregibacter</taxon>
    </lineage>
</organism>
<evidence type="ECO:0000256" key="1">
    <source>
        <dbReference type="SAM" id="SignalP"/>
    </source>
</evidence>
<evidence type="ECO:0000313" key="3">
    <source>
        <dbReference type="Proteomes" id="UP001626549"/>
    </source>
</evidence>
<dbReference type="NCBIfam" id="NF038118">
    <property type="entry name" value="PEP_CTERM_CCXG"/>
    <property type="match status" value="1"/>
</dbReference>
<dbReference type="Proteomes" id="UP001626549">
    <property type="component" value="Chromosome"/>
</dbReference>
<protein>
    <submittedName>
        <fullName evidence="2">CCXG family PEP-CTERM protein</fullName>
    </submittedName>
</protein>
<feature type="chain" id="PRO_5046527503" evidence="1">
    <location>
        <begin position="22"/>
        <end position="217"/>
    </location>
</feature>
<gene>
    <name evidence="2" type="ORF">R0137_02000</name>
</gene>
<name>A0ABZ0IE15_9GAMM</name>
<proteinExistence type="predicted"/>
<feature type="signal peptide" evidence="1">
    <location>
        <begin position="1"/>
        <end position="21"/>
    </location>
</feature>